<evidence type="ECO:0000259" key="5">
    <source>
        <dbReference type="PROSITE" id="PS50090"/>
    </source>
</evidence>
<proteinExistence type="predicted"/>
<dbReference type="InterPro" id="IPR015495">
    <property type="entry name" value="Myb_TF_plants"/>
</dbReference>
<dbReference type="InterPro" id="IPR009057">
    <property type="entry name" value="Homeodomain-like_sf"/>
</dbReference>
<dbReference type="GO" id="GO:0005634">
    <property type="term" value="C:nucleus"/>
    <property type="evidence" value="ECO:0007669"/>
    <property type="project" value="UniProtKB-SubCell"/>
</dbReference>
<keyword evidence="8" id="KW-1185">Reference proteome</keyword>
<dbReference type="PhylomeDB" id="A0A068UWY5"/>
<dbReference type="EMBL" id="HG739156">
    <property type="protein sequence ID" value="CDP13055.1"/>
    <property type="molecule type" value="Genomic_DNA"/>
</dbReference>
<dbReference type="OrthoDB" id="2143914at2759"/>
<dbReference type="Proteomes" id="UP000295252">
    <property type="component" value="Chromosome X"/>
</dbReference>
<accession>A0A068UWY5</accession>
<keyword evidence="3" id="KW-0238">DNA-binding</keyword>
<dbReference type="GO" id="GO:0003677">
    <property type="term" value="F:DNA binding"/>
    <property type="evidence" value="ECO:0007669"/>
    <property type="project" value="UniProtKB-KW"/>
</dbReference>
<evidence type="ECO:0000256" key="2">
    <source>
        <dbReference type="ARBA" id="ARBA00022737"/>
    </source>
</evidence>
<protein>
    <submittedName>
        <fullName evidence="7">Uncharacterized protein</fullName>
    </submittedName>
</protein>
<sequence length="328" mass="36828">MAASPENGVKKGAWSKEEDQILIHYMGNHGLETWKTVSEQAGLNRCGKSCRLRWTNYLRPGIKRGEFSADEAATIISLQREHGNKWSRIAAHLPGRTDNDIKNFWNTRLKKKLLRRVINPTIHKPIPDFNLLNFADQAQLLSVSDNPNLEAALANNANELIKNQIQVLQNMLQIINPNPLQYFQGNLDLYEFIQLNGVFDRTTTDLALNPLQAQSMIAGFRNESPVLLNQQQPYTSNSLPCFDGETIPCPVLDDNIIHSDNICNSEYSLPSLVSAAPESSTVKQMESFYVSTEAPEQYSVSDAWENLVDIDEASGSFWKDNFGFPADG</sequence>
<organism evidence="7 8">
    <name type="scientific">Coffea canephora</name>
    <name type="common">Robusta coffee</name>
    <dbReference type="NCBI Taxonomy" id="49390"/>
    <lineage>
        <taxon>Eukaryota</taxon>
        <taxon>Viridiplantae</taxon>
        <taxon>Streptophyta</taxon>
        <taxon>Embryophyta</taxon>
        <taxon>Tracheophyta</taxon>
        <taxon>Spermatophyta</taxon>
        <taxon>Magnoliopsida</taxon>
        <taxon>eudicotyledons</taxon>
        <taxon>Gunneridae</taxon>
        <taxon>Pentapetalae</taxon>
        <taxon>asterids</taxon>
        <taxon>lamiids</taxon>
        <taxon>Gentianales</taxon>
        <taxon>Rubiaceae</taxon>
        <taxon>Ixoroideae</taxon>
        <taxon>Gardenieae complex</taxon>
        <taxon>Bertiereae - Coffeeae clade</taxon>
        <taxon>Coffeeae</taxon>
        <taxon>Coffea</taxon>
    </lineage>
</organism>
<reference evidence="8" key="1">
    <citation type="journal article" date="2014" name="Science">
        <title>The coffee genome provides insight into the convergent evolution of caffeine biosynthesis.</title>
        <authorList>
            <person name="Denoeud F."/>
            <person name="Carretero-Paulet L."/>
            <person name="Dereeper A."/>
            <person name="Droc G."/>
            <person name="Guyot R."/>
            <person name="Pietrella M."/>
            <person name="Zheng C."/>
            <person name="Alberti A."/>
            <person name="Anthony F."/>
            <person name="Aprea G."/>
            <person name="Aury J.M."/>
            <person name="Bento P."/>
            <person name="Bernard M."/>
            <person name="Bocs S."/>
            <person name="Campa C."/>
            <person name="Cenci A."/>
            <person name="Combes M.C."/>
            <person name="Crouzillat D."/>
            <person name="Da Silva C."/>
            <person name="Daddiego L."/>
            <person name="De Bellis F."/>
            <person name="Dussert S."/>
            <person name="Garsmeur O."/>
            <person name="Gayraud T."/>
            <person name="Guignon V."/>
            <person name="Jahn K."/>
            <person name="Jamilloux V."/>
            <person name="Joet T."/>
            <person name="Labadie K."/>
            <person name="Lan T."/>
            <person name="Leclercq J."/>
            <person name="Lepelley M."/>
            <person name="Leroy T."/>
            <person name="Li L.T."/>
            <person name="Librado P."/>
            <person name="Lopez L."/>
            <person name="Munoz A."/>
            <person name="Noel B."/>
            <person name="Pallavicini A."/>
            <person name="Perrotta G."/>
            <person name="Poncet V."/>
            <person name="Pot D."/>
            <person name="Priyono X."/>
            <person name="Rigoreau M."/>
            <person name="Rouard M."/>
            <person name="Rozas J."/>
            <person name="Tranchant-Dubreuil C."/>
            <person name="VanBuren R."/>
            <person name="Zhang Q."/>
            <person name="Andrade A.C."/>
            <person name="Argout X."/>
            <person name="Bertrand B."/>
            <person name="de Kochko A."/>
            <person name="Graziosi G."/>
            <person name="Henry R.J."/>
            <person name="Jayarama X."/>
            <person name="Ming R."/>
            <person name="Nagai C."/>
            <person name="Rounsley S."/>
            <person name="Sankoff D."/>
            <person name="Giuliano G."/>
            <person name="Albert V.A."/>
            <person name="Wincker P."/>
            <person name="Lashermes P."/>
        </authorList>
    </citation>
    <scope>NUCLEOTIDE SEQUENCE [LARGE SCALE GENOMIC DNA]</scope>
    <source>
        <strain evidence="8">cv. DH200-94</strain>
    </source>
</reference>
<dbReference type="PROSITE" id="PS51294">
    <property type="entry name" value="HTH_MYB"/>
    <property type="match status" value="2"/>
</dbReference>
<dbReference type="Pfam" id="PF00249">
    <property type="entry name" value="Myb_DNA-binding"/>
    <property type="match status" value="2"/>
</dbReference>
<feature type="domain" description="Myb-like" evidence="5">
    <location>
        <begin position="6"/>
        <end position="58"/>
    </location>
</feature>
<evidence type="ECO:0000313" key="8">
    <source>
        <dbReference type="Proteomes" id="UP000295252"/>
    </source>
</evidence>
<evidence type="ECO:0000256" key="3">
    <source>
        <dbReference type="ARBA" id="ARBA00023125"/>
    </source>
</evidence>
<comment type="subcellular location">
    <subcellularLocation>
        <location evidence="1">Nucleus</location>
    </subcellularLocation>
</comment>
<dbReference type="AlphaFoldDB" id="A0A068UWY5"/>
<dbReference type="Gene3D" id="1.10.10.60">
    <property type="entry name" value="Homeodomain-like"/>
    <property type="match status" value="2"/>
</dbReference>
<dbReference type="SUPFAM" id="SSF46689">
    <property type="entry name" value="Homeodomain-like"/>
    <property type="match status" value="1"/>
</dbReference>
<dbReference type="PANTHER" id="PTHR47994">
    <property type="entry name" value="F14D16.11-RELATED"/>
    <property type="match status" value="1"/>
</dbReference>
<evidence type="ECO:0000313" key="7">
    <source>
        <dbReference type="EMBL" id="CDP13055.1"/>
    </source>
</evidence>
<name>A0A068UWY5_COFCA</name>
<dbReference type="InterPro" id="IPR017930">
    <property type="entry name" value="Myb_dom"/>
</dbReference>
<feature type="domain" description="HTH myb-type" evidence="6">
    <location>
        <begin position="6"/>
        <end position="58"/>
    </location>
</feature>
<keyword evidence="2" id="KW-0677">Repeat</keyword>
<dbReference type="Gramene" id="CDP13055">
    <property type="protein sequence ID" value="CDP13055"/>
    <property type="gene ID" value="GSCOC_T00037815001"/>
</dbReference>
<feature type="domain" description="Myb-like" evidence="5">
    <location>
        <begin position="59"/>
        <end position="109"/>
    </location>
</feature>
<gene>
    <name evidence="7" type="ORF">GSCOC_T00037815001</name>
</gene>
<evidence type="ECO:0000256" key="1">
    <source>
        <dbReference type="ARBA" id="ARBA00004123"/>
    </source>
</evidence>
<dbReference type="SMART" id="SM00717">
    <property type="entry name" value="SANT"/>
    <property type="match status" value="2"/>
</dbReference>
<evidence type="ECO:0000256" key="4">
    <source>
        <dbReference type="ARBA" id="ARBA00023242"/>
    </source>
</evidence>
<dbReference type="PROSITE" id="PS50090">
    <property type="entry name" value="MYB_LIKE"/>
    <property type="match status" value="2"/>
</dbReference>
<dbReference type="InterPro" id="IPR001005">
    <property type="entry name" value="SANT/Myb"/>
</dbReference>
<evidence type="ECO:0000259" key="6">
    <source>
        <dbReference type="PROSITE" id="PS51294"/>
    </source>
</evidence>
<keyword evidence="4" id="KW-0539">Nucleus</keyword>
<dbReference type="FunFam" id="1.10.10.60:FF:000001">
    <property type="entry name" value="MYB-related transcription factor"/>
    <property type="match status" value="1"/>
</dbReference>
<feature type="domain" description="HTH myb-type" evidence="6">
    <location>
        <begin position="59"/>
        <end position="113"/>
    </location>
</feature>
<dbReference type="InParanoid" id="A0A068UWY5"/>
<dbReference type="CDD" id="cd00167">
    <property type="entry name" value="SANT"/>
    <property type="match status" value="2"/>
</dbReference>